<sequence>MKAQARARKAPAPIVDPTSHTQGQSANDQTLQTHTERARKPGTAAKPRRARRVPERDMDVSLTVGIPGADVDGGTFDLLEEGLLRPLEPDVRPENEDYDLDMQKEKIEDNDVEMENVDEQNNPNPEADDYDDDNFPVVDLEAFAQPGKDIEQMQCDLLLVGYAVRRTINIPALPEPPPPPYIPLSRGNERESLQEGQNLLAAVWSKVDEKGL</sequence>
<reference evidence="2 3" key="1">
    <citation type="submission" date="2024-09" db="EMBL/GenBank/DDBJ databases">
        <title>Chromosome-scale assembly of Riccia sorocarpa.</title>
        <authorList>
            <person name="Paukszto L."/>
        </authorList>
    </citation>
    <scope>NUCLEOTIDE SEQUENCE [LARGE SCALE GENOMIC DNA]</scope>
    <source>
        <strain evidence="2">LP-2024</strain>
        <tissue evidence="2">Aerial parts of the thallus</tissue>
    </source>
</reference>
<evidence type="ECO:0000313" key="2">
    <source>
        <dbReference type="EMBL" id="KAL3682033.1"/>
    </source>
</evidence>
<evidence type="ECO:0000256" key="1">
    <source>
        <dbReference type="SAM" id="MobiDB-lite"/>
    </source>
</evidence>
<gene>
    <name evidence="2" type="ORF">R1sor_000055</name>
</gene>
<proteinExistence type="predicted"/>
<name>A0ABD3GS93_9MARC</name>
<comment type="caution">
    <text evidence="2">The sequence shown here is derived from an EMBL/GenBank/DDBJ whole genome shotgun (WGS) entry which is preliminary data.</text>
</comment>
<evidence type="ECO:0000313" key="3">
    <source>
        <dbReference type="Proteomes" id="UP001633002"/>
    </source>
</evidence>
<keyword evidence="3" id="KW-1185">Reference proteome</keyword>
<organism evidence="2 3">
    <name type="scientific">Riccia sorocarpa</name>
    <dbReference type="NCBI Taxonomy" id="122646"/>
    <lineage>
        <taxon>Eukaryota</taxon>
        <taxon>Viridiplantae</taxon>
        <taxon>Streptophyta</taxon>
        <taxon>Embryophyta</taxon>
        <taxon>Marchantiophyta</taxon>
        <taxon>Marchantiopsida</taxon>
        <taxon>Marchantiidae</taxon>
        <taxon>Marchantiales</taxon>
        <taxon>Ricciaceae</taxon>
        <taxon>Riccia</taxon>
    </lineage>
</organism>
<dbReference type="EMBL" id="JBJQOH010000006">
    <property type="protein sequence ID" value="KAL3682033.1"/>
    <property type="molecule type" value="Genomic_DNA"/>
</dbReference>
<feature type="region of interest" description="Disordered" evidence="1">
    <location>
        <begin position="1"/>
        <end position="73"/>
    </location>
</feature>
<dbReference type="AlphaFoldDB" id="A0ABD3GS93"/>
<dbReference type="Proteomes" id="UP001633002">
    <property type="component" value="Unassembled WGS sequence"/>
</dbReference>
<feature type="region of interest" description="Disordered" evidence="1">
    <location>
        <begin position="108"/>
        <end position="134"/>
    </location>
</feature>
<feature type="compositionally biased region" description="Polar residues" evidence="1">
    <location>
        <begin position="18"/>
        <end position="33"/>
    </location>
</feature>
<accession>A0ABD3GS93</accession>
<protein>
    <submittedName>
        <fullName evidence="2">Uncharacterized protein</fullName>
    </submittedName>
</protein>